<evidence type="ECO:0000259" key="8">
    <source>
        <dbReference type="Pfam" id="PF14322"/>
    </source>
</evidence>
<name>A0A2V3PQP5_9BACT</name>
<feature type="signal peptide" evidence="6">
    <location>
        <begin position="1"/>
        <end position="22"/>
    </location>
</feature>
<keyword evidence="5" id="KW-0998">Cell outer membrane</keyword>
<dbReference type="Pfam" id="PF14322">
    <property type="entry name" value="SusD-like_3"/>
    <property type="match status" value="1"/>
</dbReference>
<reference evidence="9 10" key="1">
    <citation type="submission" date="2018-03" db="EMBL/GenBank/DDBJ databases">
        <title>Genomic Encyclopedia of Archaeal and Bacterial Type Strains, Phase II (KMG-II): from individual species to whole genera.</title>
        <authorList>
            <person name="Goeker M."/>
        </authorList>
    </citation>
    <scope>NUCLEOTIDE SEQUENCE [LARGE SCALE GENOMIC DNA]</scope>
    <source>
        <strain evidence="9 10">DSM 100214</strain>
    </source>
</reference>
<dbReference type="AlphaFoldDB" id="A0A2V3PQP5"/>
<keyword evidence="10" id="KW-1185">Reference proteome</keyword>
<dbReference type="Pfam" id="PF07980">
    <property type="entry name" value="SusD_RagB"/>
    <property type="match status" value="1"/>
</dbReference>
<keyword evidence="3 6" id="KW-0732">Signal</keyword>
<organism evidence="9 10">
    <name type="scientific">Dysgonomonas alginatilytica</name>
    <dbReference type="NCBI Taxonomy" id="1605892"/>
    <lineage>
        <taxon>Bacteria</taxon>
        <taxon>Pseudomonadati</taxon>
        <taxon>Bacteroidota</taxon>
        <taxon>Bacteroidia</taxon>
        <taxon>Bacteroidales</taxon>
        <taxon>Dysgonomonadaceae</taxon>
        <taxon>Dysgonomonas</taxon>
    </lineage>
</organism>
<keyword evidence="4" id="KW-0472">Membrane</keyword>
<dbReference type="GO" id="GO:0009279">
    <property type="term" value="C:cell outer membrane"/>
    <property type="evidence" value="ECO:0007669"/>
    <property type="project" value="UniProtKB-SubCell"/>
</dbReference>
<comment type="caution">
    <text evidence="9">The sequence shown here is derived from an EMBL/GenBank/DDBJ whole genome shotgun (WGS) entry which is preliminary data.</text>
</comment>
<dbReference type="Gene3D" id="1.25.40.390">
    <property type="match status" value="1"/>
</dbReference>
<evidence type="ECO:0000256" key="4">
    <source>
        <dbReference type="ARBA" id="ARBA00023136"/>
    </source>
</evidence>
<dbReference type="InterPro" id="IPR033985">
    <property type="entry name" value="SusD-like_N"/>
</dbReference>
<feature type="domain" description="RagB/SusD" evidence="7">
    <location>
        <begin position="343"/>
        <end position="637"/>
    </location>
</feature>
<dbReference type="EMBL" id="QICL01000013">
    <property type="protein sequence ID" value="PXV63600.1"/>
    <property type="molecule type" value="Genomic_DNA"/>
</dbReference>
<sequence>MRKLIYIYIAAFSLVFSSCSDFLETSSDSKMTDETIYTSVYYTESAVKGIYDRIADAQMYAQRLSINWSTNNDIEFVGADESSYNQNTNRGASNYYATSGNATLIWTRIYQMIERSNLVIQGIENSPLMLGTDKDQAAMKTLLGEAKTLRAMGYYELVKHWGDVPFKTEPTKNDLSNVYLPKTDRDSICEYLITELLSIEKDVPWVGESAGSVSYSTAERISKGFVKGLIARIALTRGGYSLRDKPGYPTERRSDYLEYYKIARTQCLEIMNVGKYRLKSSYVDIWKDVCALKADGLNGENLYEVALGLSQSGEIGYSIGVRFYTNTKYGYGNNSNVVNTSAYYYYSFEPEDPRRDATITTIAYSNASGDQKEVFQSNPLSYNFAKWDQRWMAENTKWLDQNKEANGKWGYGVNWINMRYADVLLMFAETENELNGPTDAAKNALKEVRARAFAGTKNESKNVADYVSNLSSKEQFFNALINERAWEFGGEAIRKFDLIRWNLLEKKILEQRKAFQDMISGAAVEVFDKKYSSLPQNLFYKYKADKENIDKDSTSYYVVNAELEALDDNQLKARGYTKVKWMSGFSEENKRIYNERIQLFSSGLFKDYNGVCVNRYLYPIHSSVIGDYQGIVTNSYGY</sequence>
<gene>
    <name evidence="9" type="ORF">CLV62_11387</name>
</gene>
<evidence type="ECO:0000256" key="3">
    <source>
        <dbReference type="ARBA" id="ARBA00022729"/>
    </source>
</evidence>
<protein>
    <submittedName>
        <fullName evidence="9">Putative outer membrane starch-binding protein</fullName>
    </submittedName>
</protein>
<dbReference type="InterPro" id="IPR012944">
    <property type="entry name" value="SusD_RagB_dom"/>
</dbReference>
<dbReference type="RefSeq" id="WP_110310918.1">
    <property type="nucleotide sequence ID" value="NZ_QICL01000013.1"/>
</dbReference>
<dbReference type="Proteomes" id="UP000247973">
    <property type="component" value="Unassembled WGS sequence"/>
</dbReference>
<evidence type="ECO:0000313" key="10">
    <source>
        <dbReference type="Proteomes" id="UP000247973"/>
    </source>
</evidence>
<comment type="similarity">
    <text evidence="2">Belongs to the SusD family.</text>
</comment>
<evidence type="ECO:0000256" key="2">
    <source>
        <dbReference type="ARBA" id="ARBA00006275"/>
    </source>
</evidence>
<evidence type="ECO:0000256" key="6">
    <source>
        <dbReference type="SAM" id="SignalP"/>
    </source>
</evidence>
<feature type="chain" id="PRO_5016074343" evidence="6">
    <location>
        <begin position="23"/>
        <end position="638"/>
    </location>
</feature>
<proteinExistence type="inferred from homology"/>
<comment type="subcellular location">
    <subcellularLocation>
        <location evidence="1">Cell outer membrane</location>
    </subcellularLocation>
</comment>
<dbReference type="InterPro" id="IPR011990">
    <property type="entry name" value="TPR-like_helical_dom_sf"/>
</dbReference>
<evidence type="ECO:0000256" key="1">
    <source>
        <dbReference type="ARBA" id="ARBA00004442"/>
    </source>
</evidence>
<evidence type="ECO:0000313" key="9">
    <source>
        <dbReference type="EMBL" id="PXV63600.1"/>
    </source>
</evidence>
<dbReference type="SUPFAM" id="SSF48452">
    <property type="entry name" value="TPR-like"/>
    <property type="match status" value="1"/>
</dbReference>
<accession>A0A2V3PQP5</accession>
<dbReference type="PROSITE" id="PS51257">
    <property type="entry name" value="PROKAR_LIPOPROTEIN"/>
    <property type="match status" value="1"/>
</dbReference>
<evidence type="ECO:0000256" key="5">
    <source>
        <dbReference type="ARBA" id="ARBA00023237"/>
    </source>
</evidence>
<evidence type="ECO:0000259" key="7">
    <source>
        <dbReference type="Pfam" id="PF07980"/>
    </source>
</evidence>
<feature type="domain" description="SusD-like N-terminal" evidence="8">
    <location>
        <begin position="21"/>
        <end position="190"/>
    </location>
</feature>
<dbReference type="OrthoDB" id="727588at2"/>